<dbReference type="PRINTS" id="PR01705">
    <property type="entry name" value="TSP1REPEAT"/>
</dbReference>
<evidence type="ECO:0000256" key="4">
    <source>
        <dbReference type="PROSITE-ProRule" id="PRU00124"/>
    </source>
</evidence>
<dbReference type="SMART" id="SM00209">
    <property type="entry name" value="TSP1"/>
    <property type="match status" value="12"/>
</dbReference>
<sequence length="1807" mass="191565">MQNIAQSMNVELFVTTMRTTTVNVQVTAPRYSSAGINEAFTVTAGTVKQLFFNPSIRLYGNEMSSKAVFVTADDEVVIYGVNKETYSCDAFLGLPTDVLGTEYYAVTYYPPSRQCELLIVGVNDSTTVNIKVGDAIGSRYITWGGTNYYQGNTLTVTMNRFDTFQLVTYGDLSGTYITSSKAVSVFSGNMKTNIGSGGSSDHLVEHLTNVDTWGKRFVTVPVPRRTVGDYFKFIASESSTQVTISGGYSTSFSLSNAGTVVQKTISSNAHCLVVSDKPILVVQFCLSQQSSNEASDPMMMIIPPVEQYGADYTFTTPKYSLGSYSNYFMFIIKESDKSGLRLDGNAFPSNTVYNTISGTDYVGGYISVSEGSHTVRHTSPISIFGGYLYGQANYETYGFTTGMRMAGINTICVPSTTVVGDGIDNDCDGLIDEELCNAENLGNDDDGDGTAEEDCATPPPINGGWSSYGAYGACSITCQSTTGGATSGTKTKTRYCNNPTPKYDGQQCSGSDTLTASCTPSTYCPVHGGWGSWGSYGSCSVTCASGTKTRTRSCNNPTPLYNGNNCSGSSTDTASCTLSPCPIDGAWTSWAAWSTCTVTCGGGTSTRDRTCTDPSPQHGGASCPGNDTATMDCNTQVCIIDGEWAAWNAWGTCTLTCGNGTQSRSRSCSDPLPLNGGLQCPGSSGDFLECNTQACPAPIAGVYQQLCPVNWFTCESGQITCIEKILMCDCDSDCDDGSDETEGYAGCNSYLLQSCGNGANGVLTLVCLACQFSGTLGAPDNRGTEFIIGYMQNIAESLNVELFVTTMRTTTVNVRITAPRYSDAGINEAFTVTAGTVKQLFFHPRIRLYGNEMSSKAVLVTADDEVVIYGVNKETYSCDAFLGLPTDVMGTEYYAMTYYPPSRQCELLIVGVNDSTTVNIKVGDAIGSRYISWGGSNYYRGNTLTVTMDRFDTFQLVTYGDLSGTYITSSKPISVFSGNRKTNIGSGGSSDHLVEHLTNVDTWGKRFVTVPVPKRTVGDYFKFIASESNTRVTISGGYSNSFTLSSAGTVVQKSISSNAHCLVVSDKPILVVQFCLSQQSSNEESDPMMMIIPPVEQFGADYTFATPKYSLGSYSNYFMFIIKESDKSGLRVDGNAFPSNTVYNRISGTDYVGGYISVSEGSHTVRHTSPISIFGGYLYGQARYETYGFTTGMRMAGINTVCVPTATVVGDGVDNDCDGLIDEELCTTENQGRDDDGDGTAEEDCATPPPIDGGWSSYGAYGACSVPCQSTTGGSTSGTKTQTRYCNNPTPKYDGKQCSGSATSTASCTPTIYCPVHGGWGSWGSYGSCSVTCASGTKTKTRPCNNPTPAHNGDYCSGSGSQTTSCTLSSCPIDGGWGAYGSWGSCSKSCGTGSRSKTRQCNNPAPANNGADCSGSTTSTDSCNTHACPIDGGWSSWGSYGSCSVTCAGGVKYRERTCTNPSPQYGGASCGNDDTSSATCNTHHCPIDGVWGSWGSFTSCSLTCKDYGTSQTGTKSRTRSCDSPTPQYNGAYCPNSDTDVDTCTTSTYCPIHGGWSAWSSWNTCSVTCASGIQHRTRTCTNPPAQYGGLTCGGSANDSQVCTLSPCPIDGAWTSWAAWSTCTVTCGGGTSTRDRTCTDPSPQYGGASCAGNDTAIMDCNMQVCIIDGAWAAWNQWGTCTVTCGNGTRSRSRSCSDPLPLNGGLQCPGSSGDFSECNTQACPVPVAGVYQQLCPVNWFTCESGQITCIDKAYMCDCDSDCDDGSDETEGYAGCNSYLLQSCGNGANSVLQLSKWLIALVLSSILLLRK</sequence>
<dbReference type="InterPro" id="IPR000884">
    <property type="entry name" value="TSP1_rpt"/>
</dbReference>
<organism evidence="6 7">
    <name type="scientific">Mizuhopecten yessoensis</name>
    <name type="common">Japanese scallop</name>
    <name type="synonym">Patinopecten yessoensis</name>
    <dbReference type="NCBI Taxonomy" id="6573"/>
    <lineage>
        <taxon>Eukaryota</taxon>
        <taxon>Metazoa</taxon>
        <taxon>Spiralia</taxon>
        <taxon>Lophotrochozoa</taxon>
        <taxon>Mollusca</taxon>
        <taxon>Bivalvia</taxon>
        <taxon>Autobranchia</taxon>
        <taxon>Pteriomorphia</taxon>
        <taxon>Pectinida</taxon>
        <taxon>Pectinoidea</taxon>
        <taxon>Pectinidae</taxon>
        <taxon>Mizuhopecten</taxon>
    </lineage>
</organism>
<accession>A0A210Q7F3</accession>
<dbReference type="InterPro" id="IPR035234">
    <property type="entry name" value="IgGFc-bd_N"/>
</dbReference>
<dbReference type="SMART" id="SM00192">
    <property type="entry name" value="LDLa"/>
    <property type="match status" value="2"/>
</dbReference>
<dbReference type="EMBL" id="NEDP02004706">
    <property type="protein sequence ID" value="OWF44660.1"/>
    <property type="molecule type" value="Genomic_DNA"/>
</dbReference>
<dbReference type="PROSITE" id="PS50092">
    <property type="entry name" value="TSP1"/>
    <property type="match status" value="12"/>
</dbReference>
<dbReference type="InterPro" id="IPR036055">
    <property type="entry name" value="LDL_receptor-like_sf"/>
</dbReference>
<keyword evidence="3" id="KW-1015">Disulfide bond</keyword>
<dbReference type="OrthoDB" id="10005154at2759"/>
<proteinExistence type="predicted"/>
<reference evidence="6 7" key="1">
    <citation type="journal article" date="2017" name="Nat. Ecol. Evol.">
        <title>Scallop genome provides insights into evolution of bilaterian karyotype and development.</title>
        <authorList>
            <person name="Wang S."/>
            <person name="Zhang J."/>
            <person name="Jiao W."/>
            <person name="Li J."/>
            <person name="Xun X."/>
            <person name="Sun Y."/>
            <person name="Guo X."/>
            <person name="Huan P."/>
            <person name="Dong B."/>
            <person name="Zhang L."/>
            <person name="Hu X."/>
            <person name="Sun X."/>
            <person name="Wang J."/>
            <person name="Zhao C."/>
            <person name="Wang Y."/>
            <person name="Wang D."/>
            <person name="Huang X."/>
            <person name="Wang R."/>
            <person name="Lv J."/>
            <person name="Li Y."/>
            <person name="Zhang Z."/>
            <person name="Liu B."/>
            <person name="Lu W."/>
            <person name="Hui Y."/>
            <person name="Liang J."/>
            <person name="Zhou Z."/>
            <person name="Hou R."/>
            <person name="Li X."/>
            <person name="Liu Y."/>
            <person name="Li H."/>
            <person name="Ning X."/>
            <person name="Lin Y."/>
            <person name="Zhao L."/>
            <person name="Xing Q."/>
            <person name="Dou J."/>
            <person name="Li Y."/>
            <person name="Mao J."/>
            <person name="Guo H."/>
            <person name="Dou H."/>
            <person name="Li T."/>
            <person name="Mu C."/>
            <person name="Jiang W."/>
            <person name="Fu Q."/>
            <person name="Fu X."/>
            <person name="Miao Y."/>
            <person name="Liu J."/>
            <person name="Yu Q."/>
            <person name="Li R."/>
            <person name="Liao H."/>
            <person name="Li X."/>
            <person name="Kong Y."/>
            <person name="Jiang Z."/>
            <person name="Chourrout D."/>
            <person name="Li R."/>
            <person name="Bao Z."/>
        </authorList>
    </citation>
    <scope>NUCLEOTIDE SEQUENCE [LARGE SCALE GENOMIC DNA]</scope>
    <source>
        <strain evidence="6 7">PY_sf001</strain>
    </source>
</reference>
<dbReference type="Pfam" id="PF00057">
    <property type="entry name" value="Ldl_recept_a"/>
    <property type="match status" value="2"/>
</dbReference>
<evidence type="ECO:0000313" key="7">
    <source>
        <dbReference type="Proteomes" id="UP000242188"/>
    </source>
</evidence>
<keyword evidence="2" id="KW-0677">Repeat</keyword>
<dbReference type="SUPFAM" id="SSF57424">
    <property type="entry name" value="LDL receptor-like module"/>
    <property type="match status" value="2"/>
</dbReference>
<feature type="domain" description="IgGFc-binding protein N-terminal" evidence="5">
    <location>
        <begin position="879"/>
        <end position="1180"/>
    </location>
</feature>
<dbReference type="Gene3D" id="4.10.400.10">
    <property type="entry name" value="Low-density Lipoprotein Receptor"/>
    <property type="match status" value="2"/>
</dbReference>
<dbReference type="Pfam" id="PF17517">
    <property type="entry name" value="IgGFc_binding"/>
    <property type="match status" value="2"/>
</dbReference>
<dbReference type="PROSITE" id="PS50068">
    <property type="entry name" value="LDLRA_2"/>
    <property type="match status" value="2"/>
</dbReference>
<feature type="domain" description="IgGFc-binding protein N-terminal" evidence="5">
    <location>
        <begin position="89"/>
        <end position="390"/>
    </location>
</feature>
<dbReference type="InterPro" id="IPR002172">
    <property type="entry name" value="LDrepeatLR_classA_rpt"/>
</dbReference>
<dbReference type="Proteomes" id="UP000242188">
    <property type="component" value="Unassembled WGS sequence"/>
</dbReference>
<dbReference type="PRINTS" id="PR00261">
    <property type="entry name" value="LDLRECEPTOR"/>
</dbReference>
<dbReference type="FunFam" id="2.20.100.10:FF:000001">
    <property type="entry name" value="semaphorin-5A isoform X1"/>
    <property type="match status" value="6"/>
</dbReference>
<evidence type="ECO:0000259" key="5">
    <source>
        <dbReference type="Pfam" id="PF17517"/>
    </source>
</evidence>
<evidence type="ECO:0000313" key="6">
    <source>
        <dbReference type="EMBL" id="OWF44660.1"/>
    </source>
</evidence>
<evidence type="ECO:0000256" key="1">
    <source>
        <dbReference type="ARBA" id="ARBA00022536"/>
    </source>
</evidence>
<protein>
    <submittedName>
        <fullName evidence="6">Hemicentin-1</fullName>
    </submittedName>
</protein>
<comment type="caution">
    <text evidence="6">The sequence shown here is derived from an EMBL/GenBank/DDBJ whole genome shotgun (WGS) entry which is preliminary data.</text>
</comment>
<evidence type="ECO:0000256" key="3">
    <source>
        <dbReference type="ARBA" id="ARBA00023157"/>
    </source>
</evidence>
<comment type="caution">
    <text evidence="4">Lacks conserved residue(s) required for the propagation of feature annotation.</text>
</comment>
<dbReference type="PANTHER" id="PTHR46534:SF1">
    <property type="entry name" value="IGGFC-BINDING PROTEIN N-TERMINAL DOMAIN-CONTAINING PROTEIN"/>
    <property type="match status" value="1"/>
</dbReference>
<dbReference type="Gene3D" id="2.20.100.10">
    <property type="entry name" value="Thrombospondin type-1 (TSP1) repeat"/>
    <property type="match status" value="12"/>
</dbReference>
<name>A0A210Q7F3_MIZYE</name>
<keyword evidence="1" id="KW-0245">EGF-like domain</keyword>
<keyword evidence="7" id="KW-1185">Reference proteome</keyword>
<dbReference type="InterPro" id="IPR036383">
    <property type="entry name" value="TSP1_rpt_sf"/>
</dbReference>
<dbReference type="Pfam" id="PF00090">
    <property type="entry name" value="TSP_1"/>
    <property type="match status" value="12"/>
</dbReference>
<dbReference type="SUPFAM" id="SSF82895">
    <property type="entry name" value="TSP-1 type 1 repeat"/>
    <property type="match status" value="12"/>
</dbReference>
<gene>
    <name evidence="6" type="ORF">KP79_PYT20456</name>
</gene>
<dbReference type="FunFam" id="2.20.100.10:FF:000007">
    <property type="entry name" value="Thrombospondin 1"/>
    <property type="match status" value="3"/>
</dbReference>
<dbReference type="PANTHER" id="PTHR46534">
    <property type="entry name" value="IGGFC_BINDING DOMAIN-CONTAINING PROTEIN"/>
    <property type="match status" value="1"/>
</dbReference>
<evidence type="ECO:0000256" key="2">
    <source>
        <dbReference type="ARBA" id="ARBA00022737"/>
    </source>
</evidence>